<dbReference type="InterPro" id="IPR001322">
    <property type="entry name" value="Lamin_tail_dom"/>
</dbReference>
<dbReference type="STRING" id="1798383.A3D78_00640"/>
<gene>
    <name evidence="3" type="ORF">A3D78_00640</name>
</gene>
<protein>
    <recommendedName>
        <fullName evidence="2">LTD domain-containing protein</fullName>
    </recommendedName>
</protein>
<dbReference type="AlphaFoldDB" id="A0A1F5ZW36"/>
<sequence length="221" mass="23653">MRHLNRFLLVVFLTESTLLYVQTSQALFSDTAASSSNTFSASLEFPTPTLSIANHLVINEVYYDVDASHTLDDENSSEWVEIYNPTSSSVDLTSWTIEDNNGSDSLTGSLSAGSFLILIATDSASFQNIWSVPSGTNIFTVSGLIGGNFGLANDGDILTLKNNTVEIDKMSWEGNISGFLTGCAVSCPGVAEGHSLERNPNGYDTNDANDFDDTNPPTPGS</sequence>
<dbReference type="Gene3D" id="2.60.40.1260">
    <property type="entry name" value="Lamin Tail domain"/>
    <property type="match status" value="1"/>
</dbReference>
<organism evidence="3 4">
    <name type="scientific">Candidatus Gottesmanbacteria bacterium RIFCSPHIGHO2_02_FULL_39_14</name>
    <dbReference type="NCBI Taxonomy" id="1798383"/>
    <lineage>
        <taxon>Bacteria</taxon>
        <taxon>Candidatus Gottesmaniibacteriota</taxon>
    </lineage>
</organism>
<proteinExistence type="predicted"/>
<comment type="caution">
    <text evidence="3">The sequence shown here is derived from an EMBL/GenBank/DDBJ whole genome shotgun (WGS) entry which is preliminary data.</text>
</comment>
<dbReference type="EMBL" id="MFJM01000054">
    <property type="protein sequence ID" value="OGG16706.1"/>
    <property type="molecule type" value="Genomic_DNA"/>
</dbReference>
<accession>A0A1F5ZW36</accession>
<reference evidence="3 4" key="1">
    <citation type="journal article" date="2016" name="Nat. Commun.">
        <title>Thousands of microbial genomes shed light on interconnected biogeochemical processes in an aquifer system.</title>
        <authorList>
            <person name="Anantharaman K."/>
            <person name="Brown C.T."/>
            <person name="Hug L.A."/>
            <person name="Sharon I."/>
            <person name="Castelle C.J."/>
            <person name="Probst A.J."/>
            <person name="Thomas B.C."/>
            <person name="Singh A."/>
            <person name="Wilkins M.J."/>
            <person name="Karaoz U."/>
            <person name="Brodie E.L."/>
            <person name="Williams K.H."/>
            <person name="Hubbard S.S."/>
            <person name="Banfield J.F."/>
        </authorList>
    </citation>
    <scope>NUCLEOTIDE SEQUENCE [LARGE SCALE GENOMIC DNA]</scope>
</reference>
<dbReference type="SUPFAM" id="SSF74853">
    <property type="entry name" value="Lamin A/C globular tail domain"/>
    <property type="match status" value="1"/>
</dbReference>
<dbReference type="Proteomes" id="UP000176253">
    <property type="component" value="Unassembled WGS sequence"/>
</dbReference>
<evidence type="ECO:0000313" key="4">
    <source>
        <dbReference type="Proteomes" id="UP000176253"/>
    </source>
</evidence>
<dbReference type="InterPro" id="IPR036415">
    <property type="entry name" value="Lamin_tail_dom_sf"/>
</dbReference>
<evidence type="ECO:0000259" key="2">
    <source>
        <dbReference type="PROSITE" id="PS51841"/>
    </source>
</evidence>
<dbReference type="PROSITE" id="PS51841">
    <property type="entry name" value="LTD"/>
    <property type="match status" value="1"/>
</dbReference>
<evidence type="ECO:0000256" key="1">
    <source>
        <dbReference type="SAM" id="MobiDB-lite"/>
    </source>
</evidence>
<dbReference type="Pfam" id="PF00932">
    <property type="entry name" value="LTD"/>
    <property type="match status" value="1"/>
</dbReference>
<feature type="region of interest" description="Disordered" evidence="1">
    <location>
        <begin position="196"/>
        <end position="221"/>
    </location>
</feature>
<evidence type="ECO:0000313" key="3">
    <source>
        <dbReference type="EMBL" id="OGG16706.1"/>
    </source>
</evidence>
<name>A0A1F5ZW36_9BACT</name>
<feature type="domain" description="LTD" evidence="2">
    <location>
        <begin position="44"/>
        <end position="174"/>
    </location>
</feature>